<sequence length="1332" mass="149882">MDEILQYAGERELEKIEAFWSQDFKTARRAIKELFKAGLLELNHQKLANLSSFFRLSIGEIEVEEEIKVKIHGLLLGLFVTWLNSHTEDNSSQIEKLASEFKLCVEAESFYYPALVSAFQIILTKIEEGKPVHPEVFSMFSQLLNAVNSTADLLIPEDETHVSGTEFFEDILVQLCSKPVWPSSHVVPIVHCACDLTLNPAQLERFVEKIQTVWSTLEIDEIPPLVYQLLLLSKKGARKAIIGQILNYFNQLPLESEEGINNAVLTAPSKRSQIEGTVILHIFEASRNEKELGHYIVNKFKGGKYAYLSPFTLGVLLSLSRNSTYQSKALEYLKSSILAYFQDSNSYNNLLAVKRCYSLRKLDDLFYELLARCHYGWDLVLQGLIEFFIGILDTQPRVFWKTTESSRRVPKNGPKQPLDCAHNLARRVLLGVFKDYEVYQLEIFERILARLTTNSDSTAQYIRLLKVIIHSVLHQLSDVTPKIKDAIPILTSLPLATAKAVLDAWAPLINHNPSFLDLLIMVLKKGLFIKTSAERLVSLTGLLFVLEMAAKGKIPYGNSGEGLHPICLEILGILRRCLTQQAEIRVALYEGLKDAIMAAPALAPQAAEFLYLHAGRYYDARPQVVVPIKIDESLNPHSGSILSEPLPALLSALVAAVLAMDSSSQGHAYKMIMDILNRLPHAEPNDFGLADDSSFNQDTLEGIHNSAKTTLLLGVYENLMDFTRFETDNDTRLAIVASLYERHNEMFQLFKAKATDSRGKPVIKGGIQSTFLPIEAAVELLQLMILPEEPTSPTLPRAAITQFLFDVCIVHANTLENSGHNIKAYYHAFATISSILVLNRTLDLDPSAIQVGFSCLLKLLECFLIYDGRFEARFTEILGALCSSVTPDESIPFHDIVMWFLSQMMALLKEYTLSQVTLMLELVNRLLQVLRFKAANDGFEMEQFVHTLNEMENTLRADLGLIQRADAAFSKQVMKLYLLHGTLSEDFSVLPHFMTFILLELRALHRDGETEEDEVDEAYASLGPLITKTTIPGHLTITFSHLIDRIEIFAWAISHSAQNHELDEAMVYLIRKQLASTAGIEKAICQEFTIYVNALSILVRSQLGNASAEQLLDVLNHCYKFLKSFTRHKLKYGLTRSDSFISLMEQVETTLTKHVFVFITYTQTMTSNCRPKKAQKTKEGDRVGRAKGASKEIRMLSSLTLNLEQFELHLYQLYSKFKINVKHAFKRSTVRDFRINKELFLRSPSPVEEDPKALIAETVEDAPEVAEPDEEGVVSDAEEEVVVSDQEDEEKVEASDEEAVGSDEEAASKEASDDGASGNDQDQYDSDMIDDS</sequence>
<keyword evidence="2" id="KW-1185">Reference proteome</keyword>
<gene>
    <name evidence="1" type="ORF">DSO57_1030474</name>
</gene>
<proteinExistence type="predicted"/>
<accession>A0ACC2TMT6</accession>
<dbReference type="Proteomes" id="UP001165960">
    <property type="component" value="Unassembled WGS sequence"/>
</dbReference>
<comment type="caution">
    <text evidence="1">The sequence shown here is derived from an EMBL/GenBank/DDBJ whole genome shotgun (WGS) entry which is preliminary data.</text>
</comment>
<protein>
    <submittedName>
        <fullName evidence="1">Uncharacterized protein</fullName>
    </submittedName>
</protein>
<organism evidence="1 2">
    <name type="scientific">Entomophthora muscae</name>
    <dbReference type="NCBI Taxonomy" id="34485"/>
    <lineage>
        <taxon>Eukaryota</taxon>
        <taxon>Fungi</taxon>
        <taxon>Fungi incertae sedis</taxon>
        <taxon>Zoopagomycota</taxon>
        <taxon>Entomophthoromycotina</taxon>
        <taxon>Entomophthoromycetes</taxon>
        <taxon>Entomophthorales</taxon>
        <taxon>Entomophthoraceae</taxon>
        <taxon>Entomophthora</taxon>
    </lineage>
</organism>
<reference evidence="1" key="1">
    <citation type="submission" date="2022-04" db="EMBL/GenBank/DDBJ databases">
        <title>Genome of the entomopathogenic fungus Entomophthora muscae.</title>
        <authorList>
            <person name="Elya C."/>
            <person name="Lovett B.R."/>
            <person name="Lee E."/>
            <person name="Macias A.M."/>
            <person name="Hajek A.E."/>
            <person name="De Bivort B.L."/>
            <person name="Kasson M.T."/>
            <person name="De Fine Licht H.H."/>
            <person name="Stajich J.E."/>
        </authorList>
    </citation>
    <scope>NUCLEOTIDE SEQUENCE</scope>
    <source>
        <strain evidence="1">Berkeley</strain>
    </source>
</reference>
<evidence type="ECO:0000313" key="1">
    <source>
        <dbReference type="EMBL" id="KAJ9075983.1"/>
    </source>
</evidence>
<evidence type="ECO:0000313" key="2">
    <source>
        <dbReference type="Proteomes" id="UP001165960"/>
    </source>
</evidence>
<name>A0ACC2TMT6_9FUNG</name>
<dbReference type="EMBL" id="QTSX02002339">
    <property type="protein sequence ID" value="KAJ9075983.1"/>
    <property type="molecule type" value="Genomic_DNA"/>
</dbReference>